<feature type="domain" description="Teneurin-like YD-shell" evidence="6">
    <location>
        <begin position="1483"/>
        <end position="1725"/>
    </location>
</feature>
<comment type="subcellular location">
    <subcellularLocation>
        <location evidence="1">Secreted</location>
    </subcellularLocation>
</comment>
<evidence type="ECO:0000313" key="8">
    <source>
        <dbReference type="Proteomes" id="UP001589647"/>
    </source>
</evidence>
<evidence type="ECO:0000313" key="7">
    <source>
        <dbReference type="EMBL" id="MFB9206308.1"/>
    </source>
</evidence>
<sequence>MLTGKAVQVGALPIAVAETKKTTSGKVRVETLPADTVSRLGGVGIAARVTRVEGAGTIQAEFSYAGFRDAFGGSFDTRLGLLRLPACAVAVPRPRDCVVRPQPVAAHNDLAAGKLIAEVQADPVTGASLPVTVAPSSRPKAAELAGKAFQTGSVYVLAAGVAGTDGNFGATDLKPSGSWQAGTSGGGFDYSLPLPEAPSPAGNGPELSLRYDSSSVDGQGRWTNNQSGTVGAGWDLNAGFIERKYRRCYVDNFYHPETAELIWTADEMGVGGRAVCWESPDANDNDPTTNDMSQSELVINVGGRSAAIVKDTSGGWKTVPELGFKIEQLAGGADSQPYWQVTGQDGTVSRFGYRKDAQWQLPYVGNDVGEPCYDRYYNDAIPPTCTGVWRWNLDRETDRNENVLDYSYTRETNYFCLPSCAHELYRVLPYDSGGVLAKVEWGHNSQLAGTTPTSRTVFTTAARDGGDVPTDLQCAAQTPCDNDAIAFFSTRKLTSVTTESANPATGGWDPVERLDLRQTWIYTRTDFGPPRDPVMWLDTAQQTGLATSPTITLPPVDFDAAMLAGRMDYDDMSDWTDLLSWRMVPHVSGIANGMGGRIEVTYGQADPCSGGKGRDGTDYFADKTGDCFQVDYSIEGNESWARFYKHLATKVVERDLVGGSPDITHAYEYLGGPGWVGPTEYAEPGLKPASSDWRGYGQVRTITGSGSDPDGYTVTSETFLRGMGTLVPDFDGGTILDAWPLMGQTLQRQTWKMTATSPRAYAEVESTRWEYLLKANGDVPGALDPYFVLRVRERTREKAADGSWRYSDNKTLHNADGLPIKINSYGQDGVSTDNSCTSISYARNTDGGQWLIGFPSVVEKRTGDDCAAGTLVGKTVTLYDNGTDPATNKPSDGNATETRAYADTNTVSTGKASFDEYGRQTEVVDPLGKHTTTAYNPTTGWPSNGVVTTNPLNQQVMATTSRLHGEIVSIVDANGKKSELDYDALGRAVAMWAPGQPRSGGTPTATAAYDIPSSGGLSQPTAPIRTTLKRLLTGTGSSAQMVSTYSYEDGLGRTREAQATSPSGGRAVVVTTYDARGLPLAKTEPVHNTAAPGSGLLNPTLTNAAQWAKTLYDGLERPVAIISYHLAQELRRTTTAYPGADRTETVPPVGGKTVTVTDVFDRTTKIEEWKDGSSHQDTVYTYDVSDNLLTMTDAKGSVRTFTYDWLKRQTVAADPDAGRTTTGYDLAGRVAWKTDATGQKISIGYDDLGRVTTQWSGEAGTGTKLAEWSYDSVAKGQPSSSTRYVGGQPYTQSVTAYDDNYRPTGNKISIPTVEGALAGDYVFTSAYDAAGNLRRQGMPAAGGLPAETLDYTYTDYGLTKGLSSDLGGFTYVKDTLYSATGKLAERQFGTTGKIKRTIEHDATTGWLSRVTTAAKADTATPETVQDDRFGYNIAGQLNRIQDVLQGQSECFAYDGLLRLSAAFTTTAADCGGGGDGLGPDPYNQSYTYDAAGNLTTLTSNGQAATYTYPAAGTGATRPNAVTSISRPSGTDTYAYDDAGRLSSRTVGGKQGTFDWDELGQLSKVTIDGQQTSMVYDADGERLIRHDPGAATLYLGVMELKLSGGQVTGTRYYATADGTTVALRTGSTVTWLMAGLNNSQQLAVGDADGAVVRQRYLPFGGRRGGDALPFTDRGFLGKTEDATGLVYLSARYYDPGIAKFISTDPVLSLQAPDWANPYSYAANNPITLSDPDGLKPRRAAKTADGDKPWKYNASRHNRAVDVAALLIKWMALLGYPSGKIVLEYHIPGAKKLGTNGKADIALITEDAIYLWEVKRTTVAAQGKDELAIYIKALKALPKQTGGRSVLPGFDLLLPVPNYVKETNEIVIAYSNAAKWGKNSGVIEYWVTKSRGPQQVPVVSPKTQPQPLPFPTPHLMPHVGDPGYTLEDLRRNAENRPKGLPALPPQLQGTLTGAAILGGIALSILSFGLYQPPGLAY</sequence>
<dbReference type="Pfam" id="PF03534">
    <property type="entry name" value="SpvB"/>
    <property type="match status" value="1"/>
</dbReference>
<keyword evidence="5" id="KW-0812">Transmembrane</keyword>
<dbReference type="Pfam" id="PF25023">
    <property type="entry name" value="TEN_YD-shell"/>
    <property type="match status" value="1"/>
</dbReference>
<evidence type="ECO:0000256" key="4">
    <source>
        <dbReference type="ARBA" id="ARBA00023026"/>
    </source>
</evidence>
<proteinExistence type="predicted"/>
<dbReference type="RefSeq" id="WP_189652344.1">
    <property type="nucleotide sequence ID" value="NZ_BMRC01000026.1"/>
</dbReference>
<accession>A0ABV5IP60</accession>
<keyword evidence="2" id="KW-0964">Secreted</keyword>
<dbReference type="InterPro" id="IPR050708">
    <property type="entry name" value="T6SS_VgrG/RHS"/>
</dbReference>
<dbReference type="PANTHER" id="PTHR32305">
    <property type="match status" value="1"/>
</dbReference>
<dbReference type="InterPro" id="IPR022385">
    <property type="entry name" value="Rhs_assc_core"/>
</dbReference>
<keyword evidence="5" id="KW-0472">Membrane</keyword>
<evidence type="ECO:0000256" key="3">
    <source>
        <dbReference type="ARBA" id="ARBA00022737"/>
    </source>
</evidence>
<dbReference type="InterPro" id="IPR003284">
    <property type="entry name" value="Sal_SpvB"/>
</dbReference>
<organism evidence="7 8">
    <name type="scientific">Nonomuraea spiralis</name>
    <dbReference type="NCBI Taxonomy" id="46182"/>
    <lineage>
        <taxon>Bacteria</taxon>
        <taxon>Bacillati</taxon>
        <taxon>Actinomycetota</taxon>
        <taxon>Actinomycetes</taxon>
        <taxon>Streptosporangiales</taxon>
        <taxon>Streptosporangiaceae</taxon>
        <taxon>Nonomuraea</taxon>
    </lineage>
</organism>
<evidence type="ECO:0000256" key="2">
    <source>
        <dbReference type="ARBA" id="ARBA00022525"/>
    </source>
</evidence>
<keyword evidence="5" id="KW-1133">Transmembrane helix</keyword>
<dbReference type="NCBIfam" id="TIGR03696">
    <property type="entry name" value="Rhs_assc_core"/>
    <property type="match status" value="1"/>
</dbReference>
<name>A0ABV5IP60_9ACTN</name>
<evidence type="ECO:0000256" key="5">
    <source>
        <dbReference type="SAM" id="Phobius"/>
    </source>
</evidence>
<evidence type="ECO:0000256" key="1">
    <source>
        <dbReference type="ARBA" id="ARBA00004613"/>
    </source>
</evidence>
<gene>
    <name evidence="7" type="ORF">ACFFV7_34290</name>
</gene>
<dbReference type="Proteomes" id="UP001589647">
    <property type="component" value="Unassembled WGS sequence"/>
</dbReference>
<feature type="transmembrane region" description="Helical" evidence="5">
    <location>
        <begin position="1949"/>
        <end position="1968"/>
    </location>
</feature>
<reference evidence="7 8" key="1">
    <citation type="submission" date="2024-09" db="EMBL/GenBank/DDBJ databases">
        <authorList>
            <person name="Sun Q."/>
            <person name="Mori K."/>
        </authorList>
    </citation>
    <scope>NUCLEOTIDE SEQUENCE [LARGE SCALE GENOMIC DNA]</scope>
    <source>
        <strain evidence="7 8">CCM 3426</strain>
    </source>
</reference>
<evidence type="ECO:0000259" key="6">
    <source>
        <dbReference type="Pfam" id="PF25023"/>
    </source>
</evidence>
<keyword evidence="8" id="KW-1185">Reference proteome</keyword>
<keyword evidence="4" id="KW-0843">Virulence</keyword>
<dbReference type="EMBL" id="JBHMEI010000036">
    <property type="protein sequence ID" value="MFB9206308.1"/>
    <property type="molecule type" value="Genomic_DNA"/>
</dbReference>
<protein>
    <submittedName>
        <fullName evidence="7">RHS repeat-associated core domain-containing protein</fullName>
    </submittedName>
</protein>
<dbReference type="PANTHER" id="PTHR32305:SF17">
    <property type="entry name" value="TRNA NUCLEASE WAPA"/>
    <property type="match status" value="1"/>
</dbReference>
<dbReference type="InterPro" id="IPR056823">
    <property type="entry name" value="TEN-like_YD-shell"/>
</dbReference>
<dbReference type="Gene3D" id="2.180.10.10">
    <property type="entry name" value="RHS repeat-associated core"/>
    <property type="match status" value="2"/>
</dbReference>
<comment type="caution">
    <text evidence="7">The sequence shown here is derived from an EMBL/GenBank/DDBJ whole genome shotgun (WGS) entry which is preliminary data.</text>
</comment>
<keyword evidence="3" id="KW-0677">Repeat</keyword>